<feature type="transmembrane region" description="Helical" evidence="7">
    <location>
        <begin position="295"/>
        <end position="315"/>
    </location>
</feature>
<feature type="transmembrane region" description="Helical" evidence="7">
    <location>
        <begin position="236"/>
        <end position="255"/>
    </location>
</feature>
<dbReference type="InterPro" id="IPR048279">
    <property type="entry name" value="MdtK-like"/>
</dbReference>
<dbReference type="PANTHER" id="PTHR43549:SF3">
    <property type="entry name" value="MULTIDRUG RESISTANCE PROTEIN YPNP-RELATED"/>
    <property type="match status" value="1"/>
</dbReference>
<keyword evidence="3" id="KW-1003">Cell membrane</keyword>
<feature type="transmembrane region" description="Helical" evidence="7">
    <location>
        <begin position="110"/>
        <end position="133"/>
    </location>
</feature>
<feature type="transmembrane region" description="Helical" evidence="7">
    <location>
        <begin position="145"/>
        <end position="166"/>
    </location>
</feature>
<dbReference type="Pfam" id="PF01554">
    <property type="entry name" value="MatE"/>
    <property type="match status" value="2"/>
</dbReference>
<evidence type="ECO:0000256" key="3">
    <source>
        <dbReference type="ARBA" id="ARBA00022475"/>
    </source>
</evidence>
<accession>A0A381Q713</accession>
<evidence type="ECO:0000256" key="1">
    <source>
        <dbReference type="ARBA" id="ARBA00004651"/>
    </source>
</evidence>
<feature type="transmembrane region" description="Helical" evidence="7">
    <location>
        <begin position="178"/>
        <end position="197"/>
    </location>
</feature>
<feature type="transmembrane region" description="Helical" evidence="7">
    <location>
        <begin position="26"/>
        <end position="55"/>
    </location>
</feature>
<dbReference type="GO" id="GO:0042910">
    <property type="term" value="F:xenobiotic transmembrane transporter activity"/>
    <property type="evidence" value="ECO:0007669"/>
    <property type="project" value="InterPro"/>
</dbReference>
<keyword evidence="2" id="KW-0813">Transport</keyword>
<dbReference type="GO" id="GO:0005886">
    <property type="term" value="C:plasma membrane"/>
    <property type="evidence" value="ECO:0007669"/>
    <property type="project" value="UniProtKB-SubCell"/>
</dbReference>
<protein>
    <recommendedName>
        <fullName evidence="9">Polysaccharide biosynthesis protein C-terminal domain-containing protein</fullName>
    </recommendedName>
</protein>
<dbReference type="PANTHER" id="PTHR43549">
    <property type="entry name" value="MULTIDRUG RESISTANCE PROTEIN YPNP-RELATED"/>
    <property type="match status" value="1"/>
</dbReference>
<dbReference type="GO" id="GO:0015297">
    <property type="term" value="F:antiporter activity"/>
    <property type="evidence" value="ECO:0007669"/>
    <property type="project" value="InterPro"/>
</dbReference>
<proteinExistence type="predicted"/>
<feature type="transmembrane region" description="Helical" evidence="7">
    <location>
        <begin position="365"/>
        <end position="383"/>
    </location>
</feature>
<sequence>MTMGFLAMTVTMLVEAVFLGLVSKEALAAITFVFPVMMGLSALTRGIGTGASVVLARAMGAGERGRAMLFATHGLSLVFVFTVVVSALLYGNTSAVFNVIGAEGDVLDEVVSYVRIWCIGFPAFGLATSGMLIMRAFGDASFPGWVMTLGALLQMAIGPFLIFGWIGLPAMGIEGAGWAFVIARTFSFVLSAYWFFVRERVMRFDLSTWAASSREILHVGIPASLANLVQPVSTAVTTYLLAAFGVGIVAGFGVASRIESVIFMTIIGVTSSAAPLVGQNWGAKRHQRVVDTLNLCVRYSFVISCTAAVIMWFGAEYFVALINEDLALRETATTYLYIVPIALGFMGMANLAITTFNALSKPGPALVLSVGQTLFYLAIAMLVRDLYGYVGIFLALGLASVTAGPIGWFWIHRVLRKSRGIDDRSQP</sequence>
<dbReference type="EMBL" id="UINC01001203">
    <property type="protein sequence ID" value="SUZ74179.1"/>
    <property type="molecule type" value="Genomic_DNA"/>
</dbReference>
<name>A0A381Q713_9ZZZZ</name>
<dbReference type="InterPro" id="IPR002528">
    <property type="entry name" value="MATE_fam"/>
</dbReference>
<dbReference type="InterPro" id="IPR052031">
    <property type="entry name" value="Membrane_Transporter-Flippase"/>
</dbReference>
<evidence type="ECO:0000313" key="8">
    <source>
        <dbReference type="EMBL" id="SUZ74179.1"/>
    </source>
</evidence>
<dbReference type="AlphaFoldDB" id="A0A381Q713"/>
<feature type="transmembrane region" description="Helical" evidence="7">
    <location>
        <begin position="389"/>
        <end position="411"/>
    </location>
</feature>
<evidence type="ECO:0000256" key="6">
    <source>
        <dbReference type="ARBA" id="ARBA00023136"/>
    </source>
</evidence>
<evidence type="ECO:0000256" key="5">
    <source>
        <dbReference type="ARBA" id="ARBA00022989"/>
    </source>
</evidence>
<keyword evidence="4 7" id="KW-0812">Transmembrane</keyword>
<feature type="transmembrane region" description="Helical" evidence="7">
    <location>
        <begin position="335"/>
        <end position="353"/>
    </location>
</feature>
<evidence type="ECO:0008006" key="9">
    <source>
        <dbReference type="Google" id="ProtNLM"/>
    </source>
</evidence>
<keyword evidence="6 7" id="KW-0472">Membrane</keyword>
<comment type="subcellular location">
    <subcellularLocation>
        <location evidence="1">Cell membrane</location>
        <topology evidence="1">Multi-pass membrane protein</topology>
    </subcellularLocation>
</comment>
<reference evidence="8" key="1">
    <citation type="submission" date="2018-05" db="EMBL/GenBank/DDBJ databases">
        <authorList>
            <person name="Lanie J.A."/>
            <person name="Ng W.-L."/>
            <person name="Kazmierczak K.M."/>
            <person name="Andrzejewski T.M."/>
            <person name="Davidsen T.M."/>
            <person name="Wayne K.J."/>
            <person name="Tettelin H."/>
            <person name="Glass J.I."/>
            <person name="Rusch D."/>
            <person name="Podicherti R."/>
            <person name="Tsui H.-C.T."/>
            <person name="Winkler M.E."/>
        </authorList>
    </citation>
    <scope>NUCLEOTIDE SEQUENCE</scope>
</reference>
<evidence type="ECO:0000256" key="7">
    <source>
        <dbReference type="SAM" id="Phobius"/>
    </source>
</evidence>
<gene>
    <name evidence="8" type="ORF">METZ01_LOCUS27033</name>
</gene>
<keyword evidence="5 7" id="KW-1133">Transmembrane helix</keyword>
<organism evidence="8">
    <name type="scientific">marine metagenome</name>
    <dbReference type="NCBI Taxonomy" id="408172"/>
    <lineage>
        <taxon>unclassified sequences</taxon>
        <taxon>metagenomes</taxon>
        <taxon>ecological metagenomes</taxon>
    </lineage>
</organism>
<evidence type="ECO:0000256" key="2">
    <source>
        <dbReference type="ARBA" id="ARBA00022448"/>
    </source>
</evidence>
<dbReference type="PIRSF" id="PIRSF006603">
    <property type="entry name" value="DinF"/>
    <property type="match status" value="1"/>
</dbReference>
<evidence type="ECO:0000256" key="4">
    <source>
        <dbReference type="ARBA" id="ARBA00022692"/>
    </source>
</evidence>
<feature type="transmembrane region" description="Helical" evidence="7">
    <location>
        <begin position="261"/>
        <end position="283"/>
    </location>
</feature>
<feature type="transmembrane region" description="Helical" evidence="7">
    <location>
        <begin position="67"/>
        <end position="90"/>
    </location>
</feature>